<evidence type="ECO:0000259" key="7">
    <source>
        <dbReference type="Pfam" id="PF04542"/>
    </source>
</evidence>
<dbReference type="InterPro" id="IPR039425">
    <property type="entry name" value="RNA_pol_sigma-70-like"/>
</dbReference>
<reference evidence="9 10" key="1">
    <citation type="submission" date="2020-06" db="EMBL/GenBank/DDBJ databases">
        <title>Actinomadura xiongansis sp. nov., isolated from soil of Baiyangdian.</title>
        <authorList>
            <person name="Zhang X."/>
        </authorList>
    </citation>
    <scope>NUCLEOTIDE SEQUENCE [LARGE SCALE GENOMIC DNA]</scope>
    <source>
        <strain evidence="9 10">HBUM206468</strain>
    </source>
</reference>
<dbReference type="Gene3D" id="1.10.10.10">
    <property type="entry name" value="Winged helix-like DNA-binding domain superfamily/Winged helix DNA-binding domain"/>
    <property type="match status" value="1"/>
</dbReference>
<keyword evidence="2" id="KW-0805">Transcription regulation</keyword>
<organism evidence="9 10">
    <name type="scientific">Actinomadura alba</name>
    <dbReference type="NCBI Taxonomy" id="406431"/>
    <lineage>
        <taxon>Bacteria</taxon>
        <taxon>Bacillati</taxon>
        <taxon>Actinomycetota</taxon>
        <taxon>Actinomycetes</taxon>
        <taxon>Streptosporangiales</taxon>
        <taxon>Thermomonosporaceae</taxon>
        <taxon>Actinomadura</taxon>
    </lineage>
</organism>
<evidence type="ECO:0000313" key="9">
    <source>
        <dbReference type="EMBL" id="MBC6468057.1"/>
    </source>
</evidence>
<dbReference type="RefSeq" id="WP_187245056.1">
    <property type="nucleotide sequence ID" value="NZ_BAAAOK010000037.1"/>
</dbReference>
<dbReference type="SUPFAM" id="SSF88659">
    <property type="entry name" value="Sigma3 and sigma4 domains of RNA polymerase sigma factors"/>
    <property type="match status" value="1"/>
</dbReference>
<feature type="compositionally biased region" description="Low complexity" evidence="6">
    <location>
        <begin position="173"/>
        <end position="211"/>
    </location>
</feature>
<feature type="domain" description="RNA polymerase sigma factor 70 region 4 type 2" evidence="8">
    <location>
        <begin position="108"/>
        <end position="158"/>
    </location>
</feature>
<evidence type="ECO:0000256" key="2">
    <source>
        <dbReference type="ARBA" id="ARBA00023015"/>
    </source>
</evidence>
<evidence type="ECO:0000256" key="5">
    <source>
        <dbReference type="ARBA" id="ARBA00023163"/>
    </source>
</evidence>
<dbReference type="SUPFAM" id="SSF88946">
    <property type="entry name" value="Sigma2 domain of RNA polymerase sigma factors"/>
    <property type="match status" value="1"/>
</dbReference>
<evidence type="ECO:0000259" key="8">
    <source>
        <dbReference type="Pfam" id="PF08281"/>
    </source>
</evidence>
<evidence type="ECO:0000256" key="1">
    <source>
        <dbReference type="ARBA" id="ARBA00010641"/>
    </source>
</evidence>
<dbReference type="InterPro" id="IPR013324">
    <property type="entry name" value="RNA_pol_sigma_r3/r4-like"/>
</dbReference>
<dbReference type="InterPro" id="IPR007627">
    <property type="entry name" value="RNA_pol_sigma70_r2"/>
</dbReference>
<dbReference type="PANTHER" id="PTHR43133:SF50">
    <property type="entry name" value="ECF RNA POLYMERASE SIGMA FACTOR SIGM"/>
    <property type="match status" value="1"/>
</dbReference>
<proteinExistence type="inferred from homology"/>
<dbReference type="EMBL" id="JABVEC010000016">
    <property type="protein sequence ID" value="MBC6468057.1"/>
    <property type="molecule type" value="Genomic_DNA"/>
</dbReference>
<dbReference type="Pfam" id="PF04542">
    <property type="entry name" value="Sigma70_r2"/>
    <property type="match status" value="1"/>
</dbReference>
<dbReference type="CDD" id="cd06171">
    <property type="entry name" value="Sigma70_r4"/>
    <property type="match status" value="1"/>
</dbReference>
<keyword evidence="10" id="KW-1185">Reference proteome</keyword>
<dbReference type="Proteomes" id="UP000805614">
    <property type="component" value="Unassembled WGS sequence"/>
</dbReference>
<name>A0ABR7LU84_9ACTN</name>
<gene>
    <name evidence="9" type="ORF">HKK74_21535</name>
</gene>
<keyword evidence="3" id="KW-0731">Sigma factor</keyword>
<dbReference type="NCBIfam" id="TIGR02983">
    <property type="entry name" value="SigE-fam_strep"/>
    <property type="match status" value="1"/>
</dbReference>
<feature type="domain" description="RNA polymerase sigma-70 region 2" evidence="7">
    <location>
        <begin position="14"/>
        <end position="77"/>
    </location>
</feature>
<keyword evidence="4" id="KW-0238">DNA-binding</keyword>
<evidence type="ECO:0000256" key="6">
    <source>
        <dbReference type="SAM" id="MobiDB-lite"/>
    </source>
</evidence>
<dbReference type="InterPro" id="IPR036388">
    <property type="entry name" value="WH-like_DNA-bd_sf"/>
</dbReference>
<protein>
    <submittedName>
        <fullName evidence="9">SigE family RNA polymerase sigma factor</fullName>
    </submittedName>
</protein>
<dbReference type="Gene3D" id="1.10.1740.10">
    <property type="match status" value="1"/>
</dbReference>
<feature type="region of interest" description="Disordered" evidence="6">
    <location>
        <begin position="167"/>
        <end position="219"/>
    </location>
</feature>
<comment type="caution">
    <text evidence="9">The sequence shown here is derived from an EMBL/GenBank/DDBJ whole genome shotgun (WGS) entry which is preliminary data.</text>
</comment>
<evidence type="ECO:0000256" key="4">
    <source>
        <dbReference type="ARBA" id="ARBA00023125"/>
    </source>
</evidence>
<dbReference type="InterPro" id="IPR014284">
    <property type="entry name" value="RNA_pol_sigma-70_dom"/>
</dbReference>
<dbReference type="InterPro" id="IPR013325">
    <property type="entry name" value="RNA_pol_sigma_r2"/>
</dbReference>
<evidence type="ECO:0000256" key="3">
    <source>
        <dbReference type="ARBA" id="ARBA00023082"/>
    </source>
</evidence>
<dbReference type="InterPro" id="IPR014325">
    <property type="entry name" value="RNA_pol_sigma-E_actinobac"/>
</dbReference>
<accession>A0ABR7LU84</accession>
<dbReference type="Pfam" id="PF08281">
    <property type="entry name" value="Sigma70_r4_2"/>
    <property type="match status" value="1"/>
</dbReference>
<dbReference type="NCBIfam" id="TIGR02937">
    <property type="entry name" value="sigma70-ECF"/>
    <property type="match status" value="1"/>
</dbReference>
<comment type="similarity">
    <text evidence="1">Belongs to the sigma-70 factor family. ECF subfamily.</text>
</comment>
<sequence length="219" mass="23895">MRSDRGAEEEFHRFFERHHRELARLAYLLTGDPDAADDLAADALAAAWRRWDRVGSADQPLAYVRKIVVNLAGSRVRGLIRERKRLSVVRAMAQERIEAPDVPAAIDVRAALQRLPARKRACVVLRHAFDLSEQETARLLGISVGTVKSQTSKGVAELERVLRAQHEAIGADGRVPPVTPPGGRQPFGPRESTSSAEASSSSNTASSNTASGPGHRREP</sequence>
<dbReference type="InterPro" id="IPR013249">
    <property type="entry name" value="RNA_pol_sigma70_r4_t2"/>
</dbReference>
<evidence type="ECO:0000313" key="10">
    <source>
        <dbReference type="Proteomes" id="UP000805614"/>
    </source>
</evidence>
<dbReference type="PANTHER" id="PTHR43133">
    <property type="entry name" value="RNA POLYMERASE ECF-TYPE SIGMA FACTO"/>
    <property type="match status" value="1"/>
</dbReference>
<keyword evidence="5" id="KW-0804">Transcription</keyword>